<dbReference type="PANTHER" id="PTHR13074">
    <property type="entry name" value="MEDIATOR OF RNA POLYMERASE II TRANSCRIPTION SUBUNIT 8"/>
    <property type="match status" value="1"/>
</dbReference>
<comment type="subunit">
    <text evidence="3 8">Component of the Mediator complex.</text>
</comment>
<gene>
    <name evidence="8" type="primary">MED8</name>
    <name evidence="10" type="ORF">L9F63_002995</name>
</gene>
<reference evidence="10" key="2">
    <citation type="submission" date="2023-05" db="EMBL/GenBank/DDBJ databases">
        <authorList>
            <person name="Fouks B."/>
        </authorList>
    </citation>
    <scope>NUCLEOTIDE SEQUENCE</scope>
    <source>
        <strain evidence="10">Stay&amp;Tobe</strain>
        <tissue evidence="10">Testes</tissue>
    </source>
</reference>
<keyword evidence="4 8" id="KW-0805">Transcription regulation</keyword>
<dbReference type="GO" id="GO:0003712">
    <property type="term" value="F:transcription coregulator activity"/>
    <property type="evidence" value="ECO:0007669"/>
    <property type="project" value="InterPro"/>
</dbReference>
<evidence type="ECO:0000256" key="1">
    <source>
        <dbReference type="ARBA" id="ARBA00004123"/>
    </source>
</evidence>
<feature type="compositionally biased region" description="Low complexity" evidence="9">
    <location>
        <begin position="215"/>
        <end position="236"/>
    </location>
</feature>
<evidence type="ECO:0000256" key="4">
    <source>
        <dbReference type="ARBA" id="ARBA00023015"/>
    </source>
</evidence>
<dbReference type="EMBL" id="JASPKZ010007290">
    <property type="protein sequence ID" value="KAJ9585232.1"/>
    <property type="molecule type" value="Genomic_DNA"/>
</dbReference>
<dbReference type="InterPro" id="IPR019364">
    <property type="entry name" value="Mediatior_Med8_fun/met"/>
</dbReference>
<evidence type="ECO:0000256" key="5">
    <source>
        <dbReference type="ARBA" id="ARBA00023159"/>
    </source>
</evidence>
<evidence type="ECO:0000256" key="3">
    <source>
        <dbReference type="ARBA" id="ARBA00011837"/>
    </source>
</evidence>
<comment type="subcellular location">
    <subcellularLocation>
        <location evidence="1 8">Nucleus</location>
    </subcellularLocation>
</comment>
<reference evidence="10" key="1">
    <citation type="journal article" date="2023" name="IScience">
        <title>Live-bearing cockroach genome reveals convergent evolutionary mechanisms linked to viviparity in insects and beyond.</title>
        <authorList>
            <person name="Fouks B."/>
            <person name="Harrison M.C."/>
            <person name="Mikhailova A.A."/>
            <person name="Marchal E."/>
            <person name="English S."/>
            <person name="Carruthers M."/>
            <person name="Jennings E.C."/>
            <person name="Chiamaka E.L."/>
            <person name="Frigard R.A."/>
            <person name="Pippel M."/>
            <person name="Attardo G.M."/>
            <person name="Benoit J.B."/>
            <person name="Bornberg-Bauer E."/>
            <person name="Tobe S.S."/>
        </authorList>
    </citation>
    <scope>NUCLEOTIDE SEQUENCE</scope>
    <source>
        <strain evidence="10">Stay&amp;Tobe</strain>
    </source>
</reference>
<keyword evidence="6 8" id="KW-0804">Transcription</keyword>
<organism evidence="10 11">
    <name type="scientific">Diploptera punctata</name>
    <name type="common">Pacific beetle cockroach</name>
    <dbReference type="NCBI Taxonomy" id="6984"/>
    <lineage>
        <taxon>Eukaryota</taxon>
        <taxon>Metazoa</taxon>
        <taxon>Ecdysozoa</taxon>
        <taxon>Arthropoda</taxon>
        <taxon>Hexapoda</taxon>
        <taxon>Insecta</taxon>
        <taxon>Pterygota</taxon>
        <taxon>Neoptera</taxon>
        <taxon>Polyneoptera</taxon>
        <taxon>Dictyoptera</taxon>
        <taxon>Blattodea</taxon>
        <taxon>Blaberoidea</taxon>
        <taxon>Blaberidae</taxon>
        <taxon>Diplopterinae</taxon>
        <taxon>Diploptera</taxon>
    </lineage>
</organism>
<dbReference type="PANTHER" id="PTHR13074:SF9">
    <property type="entry name" value="MEDIATOR OF RNA POLYMERASE II TRANSCRIPTION SUBUNIT 8"/>
    <property type="match status" value="1"/>
</dbReference>
<feature type="region of interest" description="Disordered" evidence="9">
    <location>
        <begin position="215"/>
        <end position="243"/>
    </location>
</feature>
<evidence type="ECO:0000256" key="8">
    <source>
        <dbReference type="RuleBase" id="RU364144"/>
    </source>
</evidence>
<evidence type="ECO:0000256" key="2">
    <source>
        <dbReference type="ARBA" id="ARBA00005716"/>
    </source>
</evidence>
<dbReference type="GO" id="GO:0070847">
    <property type="term" value="C:core mediator complex"/>
    <property type="evidence" value="ECO:0007669"/>
    <property type="project" value="TreeGrafter"/>
</dbReference>
<dbReference type="Pfam" id="PF10232">
    <property type="entry name" value="Med8"/>
    <property type="match status" value="1"/>
</dbReference>
<dbReference type="Proteomes" id="UP001233999">
    <property type="component" value="Unassembled WGS sequence"/>
</dbReference>
<keyword evidence="5 8" id="KW-0010">Activator</keyword>
<accession>A0AAD7ZRH8</accession>
<dbReference type="GO" id="GO:0016592">
    <property type="term" value="C:mediator complex"/>
    <property type="evidence" value="ECO:0007669"/>
    <property type="project" value="InterPro"/>
</dbReference>
<protein>
    <recommendedName>
        <fullName evidence="8">Mediator of RNA polymerase II transcription subunit 8</fullName>
    </recommendedName>
    <alternativeName>
        <fullName evidence="8">Mediator complex subunit 8</fullName>
    </alternativeName>
</protein>
<evidence type="ECO:0000313" key="11">
    <source>
        <dbReference type="Proteomes" id="UP001233999"/>
    </source>
</evidence>
<dbReference type="GO" id="GO:0000978">
    <property type="term" value="F:RNA polymerase II cis-regulatory region sequence-specific DNA binding"/>
    <property type="evidence" value="ECO:0007669"/>
    <property type="project" value="TreeGrafter"/>
</dbReference>
<name>A0AAD7ZRH8_DIPPU</name>
<dbReference type="Gene3D" id="1.20.58.1710">
    <property type="match status" value="1"/>
</dbReference>
<proteinExistence type="inferred from homology"/>
<dbReference type="AlphaFoldDB" id="A0AAD7ZRH8"/>
<comment type="caution">
    <text evidence="10">The sequence shown here is derived from an EMBL/GenBank/DDBJ whole genome shotgun (WGS) entry which is preliminary data.</text>
</comment>
<evidence type="ECO:0000256" key="7">
    <source>
        <dbReference type="ARBA" id="ARBA00023242"/>
    </source>
</evidence>
<evidence type="ECO:0000313" key="10">
    <source>
        <dbReference type="EMBL" id="KAJ9585232.1"/>
    </source>
</evidence>
<comment type="similarity">
    <text evidence="2 8">Belongs to the Mediator complex subunit 8 family.</text>
</comment>
<evidence type="ECO:0000256" key="9">
    <source>
        <dbReference type="SAM" id="MobiDB-lite"/>
    </source>
</evidence>
<keyword evidence="7 8" id="KW-0539">Nucleus</keyword>
<comment type="function">
    <text evidence="8">Component of the Mediator complex, a coactivator involved in the regulated transcription of nearly all RNA polymerase II-dependent genes. Mediator functions as a bridge to convey information from gene-specific regulatory proteins to the basal RNA polymerase II transcription machinery. Mediator is recruited to promoters by direct interactions with regulatory proteins and serves as a scaffold for the assembly of a functional preinitiation complex with RNA polymerase II and the general transcription factors.</text>
</comment>
<evidence type="ECO:0000256" key="6">
    <source>
        <dbReference type="ARBA" id="ARBA00023163"/>
    </source>
</evidence>
<keyword evidence="11" id="KW-1185">Reference proteome</keyword>
<dbReference type="GO" id="GO:0006357">
    <property type="term" value="P:regulation of transcription by RNA polymerase II"/>
    <property type="evidence" value="ECO:0007669"/>
    <property type="project" value="InterPro"/>
</dbReference>
<sequence length="262" mass="28781">MQRDEKQLEALLEAMIMRVNDLKNSIGSMLIKLEHEYETLNWPTFLDNFALMSGHLTSLSKLITTQDKLQPLRNYAVLPLLLSPDRDEDLLRLTEGRVPAFSHDLVPDYLRTKPEPEVERQTIQMEHKAANLAYESAQKQVTAYSKVVNHVWDIVSKAREEWETETGSRSGAAQTSSMSDTHLLVAAVGMGKGLKPMVQPPVPSGPQGMMVAPVGRPGAGPQQPGAGPMNPNQPGQMGPMGKAPSAIKTNIKAATQIHPYGR</sequence>